<dbReference type="OrthoDB" id="332582at2759"/>
<feature type="compositionally biased region" description="Basic and acidic residues" evidence="1">
    <location>
        <begin position="93"/>
        <end position="113"/>
    </location>
</feature>
<reference evidence="3" key="4">
    <citation type="journal article" date="2015" name="PLoS ONE">
        <title>Comprehensive Evaluation of Toxoplasma gondii VEG and Neospora caninum LIV Genomes with Tachyzoite Stage Transcriptome and Proteome Defines Novel Transcript Features.</title>
        <authorList>
            <person name="Ramaprasad A."/>
            <person name="Mourier T."/>
            <person name="Naeem R."/>
            <person name="Malas T.B."/>
            <person name="Moussa E."/>
            <person name="Panigrahi A."/>
            <person name="Vermont S.J."/>
            <person name="Otto T.D."/>
            <person name="Wastling J."/>
            <person name="Pain A."/>
        </authorList>
    </citation>
    <scope>NUCLEOTIDE SEQUENCE</scope>
    <source>
        <strain evidence="3">Liverpool</strain>
    </source>
</reference>
<dbReference type="EMBL" id="FR823388">
    <property type="protein sequence ID" value="CBZ52342.1"/>
    <property type="molecule type" value="Genomic_DNA"/>
</dbReference>
<feature type="region of interest" description="Disordered" evidence="1">
    <location>
        <begin position="961"/>
        <end position="982"/>
    </location>
</feature>
<accession>F0VF48</accession>
<feature type="region of interest" description="Disordered" evidence="1">
    <location>
        <begin position="484"/>
        <end position="531"/>
    </location>
</feature>
<dbReference type="VEuPathDB" id="ToxoDB:NCLIV_021300"/>
<feature type="compositionally biased region" description="Acidic residues" evidence="1">
    <location>
        <begin position="1316"/>
        <end position="1325"/>
    </location>
</feature>
<dbReference type="OMA" id="FTATIEC"/>
<reference evidence="4" key="3">
    <citation type="journal article" date="2012" name="PLoS Pathog.">
        <title>Comparative genomics of the apicomplexan parasites Toxoplasma gondii and Neospora caninum: Coccidia differing in host range and transmission strategy.</title>
        <authorList>
            <person name="Reid A.J."/>
            <person name="Vermont S.J."/>
            <person name="Cotton J.A."/>
            <person name="Harris D."/>
            <person name="Hill-Cawthorne G.A."/>
            <person name="Konen-Waisman S."/>
            <person name="Latham S.M."/>
            <person name="Mourier T."/>
            <person name="Norton R."/>
            <person name="Quail M.A."/>
            <person name="Sanders M."/>
            <person name="Shanmugam D."/>
            <person name="Sohal A."/>
            <person name="Wasmuth J.D."/>
            <person name="Brunk B."/>
            <person name="Grigg M.E."/>
            <person name="Howard J.C."/>
            <person name="Parkinson J."/>
            <person name="Roos D.S."/>
            <person name="Trees A.J."/>
            <person name="Berriman M."/>
            <person name="Pain A."/>
            <person name="Wastling J.M."/>
        </authorList>
    </citation>
    <scope>NUCLEOTIDE SEQUENCE [LARGE SCALE GENOMIC DNA]</scope>
    <source>
        <strain evidence="4">Liverpool</strain>
    </source>
</reference>
<feature type="compositionally biased region" description="Acidic residues" evidence="1">
    <location>
        <begin position="1368"/>
        <end position="1385"/>
    </location>
</feature>
<sequence length="1385" mass="147119">MSPPSRLASASASSRPSLLSSRAGPSPLKSSSGATPGTGDRLACVLDTHAAGELSTPAALRSLTLLASDSPVVAGGRSLAAVAERLVRSFRRPGDACGTRDQRREHKDGKPQRDAPAAASAAGGDGHPEGENDAARVCVACAVSDLWIDRAQAFLRLLWTEANTQRGDMGLLLAATSAGAASGGAAGSRAAQRRRRKKDREQREAFSLAACARDAEDGEEREETGGGAERRLDGDSGLQEGAALVKDATALTQAIAARIRDEANREQFCLPTLTSLVRLLHRLALVPLLQPSSGLPPETLSPGGSVASSPLLVDLFPPLRRVLRDSVAAVLDVLGMKHGAGFSVSEEEDRLTLKTACAEMLHHVLHQPASLSLFSSSLASLTSCLRSSCFDLAFDENEDLAFYGRSTLCRLTWIFRRASSAPASLASSSPSSASTSPVAQDEKQDRLLSFEGVFEQTLIICDGLCGLCNAFLESAFDGSLTRGAVERRQSSGNPPRMQAHQGRQPPAAGAGRALPQAPQKVAEGKSAAEENDELEAAALSPDAAKRLRAKNDFQRATRAIQLLRDLLLFGGGQPVPKEGALGVSLAPFEREGGRFLVVNFSPCLDLLRAFLEGVLFAFHQKAAERLDKAGSTAREDSEEADSEAESAALSVSDQDAEEEENRGRKRGRDGPVASHGNYKQLGGRQDGHGDQRENGKKGSKWMNAKAKRRQRHLGASASGPGLQGREEGDATDDEDGTRAEPDAARSKNAGEVSLTNAGHGQEQSFALLQHLAEADVVGSPLLENIFTATIECMQALLDVAGDAGVMADVAGFASFAKTVLQASTIDVFPFLVAARFSGIIFSFLHSLFTTAPFLFPPLADIFVAWTASVFEALGAPLPLSSSASARPPSAEESSHSVAAFRKLRLVALCRAVYAVPFFQLGQLAGSRRGSCAPFGETAGGTQTRQRSRRALADADAGVLGFSGLDPEKRRKRRRGGNKEDGRARGAFIDQASAASLQDDQGLLLVLRVWQDSCRFLGMLLKLEASRSLRNELFLTRLRGAADGMCLDILLSGLMGPTDSLSLASPLADMIVSDTRSLTATLELLHTSLARGSVPPSQQTVEAASTLVGRLNRLIDSKRRSLWMGGSFAASLGSGAEADEERLSGLMAAIDGIRNCLSLRSVGTASCFPSLLSDNTGIGASQPPSPVWHAGQSRPALDGGRESSSFVGVYQETVRQRLILGAIQATEETYRQSLARRKAKEKASGPRDEPETRESDDSKESDGEPEAANENVERSRSVKEDGETPRARGEQMGHTPEDSPKEKERDGEEGKGRNALADEDEESGPGEEEHSSNVDEKASDSPGVSDAEEDEDSDSEELVSLIERIRQNEEDDFDGLQSGDDGDMDF</sequence>
<reference evidence="2" key="2">
    <citation type="submission" date="2011-03" db="EMBL/GenBank/DDBJ databases">
        <title>Comparative genomics and transcriptomics of Neospora caninum and Toxoplasma gondii.</title>
        <authorList>
            <person name="Reid A.J."/>
            <person name="Sohal A."/>
            <person name="Harris D."/>
            <person name="Quail M."/>
            <person name="Sanders M."/>
            <person name="Berriman M."/>
            <person name="Wastling J.M."/>
            <person name="Pain A."/>
        </authorList>
    </citation>
    <scope>NUCLEOTIDE SEQUENCE</scope>
    <source>
        <strain evidence="2">Liverpool</strain>
    </source>
</reference>
<keyword evidence="4" id="KW-1185">Reference proteome</keyword>
<gene>
    <name evidence="3" type="ORF">BN1204_021300</name>
    <name evidence="2" type="ORF">NCLIV_021300</name>
</gene>
<feature type="compositionally biased region" description="Acidic residues" evidence="1">
    <location>
        <begin position="1345"/>
        <end position="1356"/>
    </location>
</feature>
<feature type="region of interest" description="Disordered" evidence="1">
    <location>
        <begin position="1"/>
        <end position="41"/>
    </location>
</feature>
<dbReference type="Proteomes" id="UP000007494">
    <property type="component" value="Chromosome VIIa"/>
</dbReference>
<feature type="compositionally biased region" description="Low complexity" evidence="1">
    <location>
        <begin position="1"/>
        <end position="28"/>
    </location>
</feature>
<feature type="compositionally biased region" description="Low complexity" evidence="1">
    <location>
        <begin position="498"/>
        <end position="519"/>
    </location>
</feature>
<dbReference type="eggNOG" id="ENOG502QZJJ">
    <property type="taxonomic scope" value="Eukaryota"/>
</dbReference>
<dbReference type="RefSeq" id="XP_003882374.1">
    <property type="nucleotide sequence ID" value="XM_003882325.1"/>
</dbReference>
<feature type="compositionally biased region" description="Basic and acidic residues" evidence="1">
    <location>
        <begin position="736"/>
        <end position="745"/>
    </location>
</feature>
<evidence type="ECO:0000313" key="2">
    <source>
        <dbReference type="EMBL" id="CBZ52342.1"/>
    </source>
</evidence>
<protein>
    <submittedName>
        <fullName evidence="2">Uncharacterized protein</fullName>
    </submittedName>
</protein>
<dbReference type="InParanoid" id="F0VF48"/>
<feature type="compositionally biased region" description="Basic and acidic residues" evidence="1">
    <location>
        <begin position="1240"/>
        <end position="1261"/>
    </location>
</feature>
<feature type="region of interest" description="Disordered" evidence="1">
    <location>
        <begin position="1178"/>
        <end position="1202"/>
    </location>
</feature>
<feature type="compositionally biased region" description="Basic and acidic residues" evidence="1">
    <location>
        <begin position="1326"/>
        <end position="1338"/>
    </location>
</feature>
<organism evidence="2 4">
    <name type="scientific">Neospora caninum (strain Liverpool)</name>
    <dbReference type="NCBI Taxonomy" id="572307"/>
    <lineage>
        <taxon>Eukaryota</taxon>
        <taxon>Sar</taxon>
        <taxon>Alveolata</taxon>
        <taxon>Apicomplexa</taxon>
        <taxon>Conoidasida</taxon>
        <taxon>Coccidia</taxon>
        <taxon>Eucoccidiorida</taxon>
        <taxon>Eimeriorina</taxon>
        <taxon>Sarcocystidae</taxon>
        <taxon>Neospora</taxon>
    </lineage>
</organism>
<reference evidence="2" key="1">
    <citation type="submission" date="2011-02" db="EMBL/GenBank/DDBJ databases">
        <authorList>
            <person name="Aslett M."/>
        </authorList>
    </citation>
    <scope>NUCLEOTIDE SEQUENCE</scope>
    <source>
        <strain evidence="2">Liverpool</strain>
    </source>
</reference>
<feature type="region of interest" description="Disordered" evidence="1">
    <location>
        <begin position="181"/>
        <end position="235"/>
    </location>
</feature>
<dbReference type="GeneID" id="13444264"/>
<evidence type="ECO:0000313" key="4">
    <source>
        <dbReference type="Proteomes" id="UP000007494"/>
    </source>
</evidence>
<name>F0VF48_NEOCL</name>
<feature type="compositionally biased region" description="Basic and acidic residues" evidence="1">
    <location>
        <begin position="1270"/>
        <end position="1311"/>
    </location>
</feature>
<evidence type="ECO:0000256" key="1">
    <source>
        <dbReference type="SAM" id="MobiDB-lite"/>
    </source>
</evidence>
<dbReference type="EMBL" id="LN714481">
    <property type="protein sequence ID" value="CEL66311.1"/>
    <property type="molecule type" value="Genomic_DNA"/>
</dbReference>
<feature type="region of interest" description="Disordered" evidence="1">
    <location>
        <begin position="629"/>
        <end position="748"/>
    </location>
</feature>
<feature type="region of interest" description="Disordered" evidence="1">
    <location>
        <begin position="93"/>
        <end position="131"/>
    </location>
</feature>
<feature type="compositionally biased region" description="Basic and acidic residues" evidence="1">
    <location>
        <begin position="685"/>
        <end position="696"/>
    </location>
</feature>
<proteinExistence type="predicted"/>
<feature type="region of interest" description="Disordered" evidence="1">
    <location>
        <begin position="1233"/>
        <end position="1385"/>
    </location>
</feature>
<evidence type="ECO:0000313" key="3">
    <source>
        <dbReference type="EMBL" id="CEL66311.1"/>
    </source>
</evidence>